<evidence type="ECO:0000256" key="1">
    <source>
        <dbReference type="ARBA" id="ARBA00004193"/>
    </source>
</evidence>
<dbReference type="PANTHER" id="PTHR30290">
    <property type="entry name" value="PERIPLASMIC BINDING COMPONENT OF ABC TRANSPORTER"/>
    <property type="match status" value="1"/>
</dbReference>
<dbReference type="RefSeq" id="WP_120789459.1">
    <property type="nucleotide sequence ID" value="NZ_CP032624.1"/>
</dbReference>
<dbReference type="Gene3D" id="3.10.105.10">
    <property type="entry name" value="Dipeptide-binding Protein, Domain 3"/>
    <property type="match status" value="1"/>
</dbReference>
<accession>A0A387BSL4</accession>
<dbReference type="GO" id="GO:0043190">
    <property type="term" value="C:ATP-binding cassette (ABC) transporter complex"/>
    <property type="evidence" value="ECO:0007669"/>
    <property type="project" value="InterPro"/>
</dbReference>
<dbReference type="Pfam" id="PF00496">
    <property type="entry name" value="SBP_bac_5"/>
    <property type="match status" value="1"/>
</dbReference>
<dbReference type="AlphaFoldDB" id="A0A387BSL4"/>
<dbReference type="InterPro" id="IPR000914">
    <property type="entry name" value="SBP_5_dom"/>
</dbReference>
<feature type="chain" id="PRO_5038664182" evidence="4">
    <location>
        <begin position="28"/>
        <end position="553"/>
    </location>
</feature>
<dbReference type="InterPro" id="IPR023765">
    <property type="entry name" value="SBP_5_CS"/>
</dbReference>
<gene>
    <name evidence="6" type="ORF">D7I44_10520</name>
</gene>
<name>A0A387BSL4_9MICO</name>
<dbReference type="SUPFAM" id="SSF53850">
    <property type="entry name" value="Periplasmic binding protein-like II"/>
    <property type="match status" value="1"/>
</dbReference>
<dbReference type="GO" id="GO:1904680">
    <property type="term" value="F:peptide transmembrane transporter activity"/>
    <property type="evidence" value="ECO:0007669"/>
    <property type="project" value="TreeGrafter"/>
</dbReference>
<evidence type="ECO:0000256" key="4">
    <source>
        <dbReference type="SAM" id="SignalP"/>
    </source>
</evidence>
<feature type="signal peptide" evidence="4">
    <location>
        <begin position="1"/>
        <end position="27"/>
    </location>
</feature>
<evidence type="ECO:0000313" key="7">
    <source>
        <dbReference type="Proteomes" id="UP000275069"/>
    </source>
</evidence>
<dbReference type="OrthoDB" id="9764591at2"/>
<keyword evidence="7" id="KW-1185">Reference proteome</keyword>
<evidence type="ECO:0000259" key="5">
    <source>
        <dbReference type="Pfam" id="PF00496"/>
    </source>
</evidence>
<evidence type="ECO:0000256" key="2">
    <source>
        <dbReference type="ARBA" id="ARBA00005695"/>
    </source>
</evidence>
<feature type="domain" description="Solute-binding protein family 5" evidence="5">
    <location>
        <begin position="88"/>
        <end position="451"/>
    </location>
</feature>
<protein>
    <submittedName>
        <fullName evidence="6">ABC transporter substrate-binding protein</fullName>
    </submittedName>
</protein>
<sequence>MNSSHTSRWRRFGATVAALAATAVVIAGCSSGGASTSAAGSALTIANVGGATWTCGFNPFNPAVNQESFGFAYEPLIYVNALKNSAQTPMLAKSAAWSADYKTLTFTIRDGVKWSDGKPFSAADVAFTFNLLKKHPGLDLNAIWSSGLQSVATSGSDQVVFTFSSAAQPYFYYIADQTPIVPEHVWSTGSAGSDPVKFNDPKPVGTGPYTVASCSPQNIKYTANGSYWQPGKPQVKTVDYPSYTDNSPANQDLASGKAQWGGQFIPSIDKYYVAKDKANNHYWFPPTTNVNLAFNLKHDVTGKVEVRQAIAYALNRDDISKVGENGYQPGANQSGIVTPTYDSWVDKDLASQYDYTQNLDKAKSLLASAGYSDSNPLKLSVITVSGYTDWDASLGEIKQQLAKVGVELTVQDLAGQTYDSRLYTGDFDLAYMAETGGPAPYYELRQLLYSGNSAPLGQNAATNYMRFEDPSVDALINSYASASDDEQHSIVSQLQKVMLTEVPVIPTTENVSWYQYNTKSFTGWPTKSDPYALPAPYNVPDNEQVLLGLKPGK</sequence>
<comment type="similarity">
    <text evidence="2">Belongs to the bacterial solute-binding protein 5 family.</text>
</comment>
<evidence type="ECO:0000313" key="6">
    <source>
        <dbReference type="EMBL" id="AYG03927.1"/>
    </source>
</evidence>
<dbReference type="InterPro" id="IPR030678">
    <property type="entry name" value="Peptide/Ni-bd"/>
</dbReference>
<reference evidence="6 7" key="1">
    <citation type="submission" date="2018-09" db="EMBL/GenBank/DDBJ databases">
        <title>Genome sequencing of strain 2DFW10M-5.</title>
        <authorList>
            <person name="Heo J."/>
            <person name="Kim S.-J."/>
            <person name="Kwon S.-W."/>
        </authorList>
    </citation>
    <scope>NUCLEOTIDE SEQUENCE [LARGE SCALE GENOMIC DNA]</scope>
    <source>
        <strain evidence="6 7">2DFW10M-5</strain>
    </source>
</reference>
<keyword evidence="3 4" id="KW-0732">Signal</keyword>
<dbReference type="GO" id="GO:0042597">
    <property type="term" value="C:periplasmic space"/>
    <property type="evidence" value="ECO:0007669"/>
    <property type="project" value="UniProtKB-ARBA"/>
</dbReference>
<proteinExistence type="inferred from homology"/>
<dbReference type="Proteomes" id="UP000275069">
    <property type="component" value="Chromosome"/>
</dbReference>
<dbReference type="CDD" id="cd08509">
    <property type="entry name" value="PBP2_TmCBP_oligosaccharides_like"/>
    <property type="match status" value="1"/>
</dbReference>
<dbReference type="PROSITE" id="PS01040">
    <property type="entry name" value="SBP_BACTERIAL_5"/>
    <property type="match status" value="1"/>
</dbReference>
<dbReference type="GO" id="GO:0015833">
    <property type="term" value="P:peptide transport"/>
    <property type="evidence" value="ECO:0007669"/>
    <property type="project" value="TreeGrafter"/>
</dbReference>
<dbReference type="Gene3D" id="3.90.76.10">
    <property type="entry name" value="Dipeptide-binding Protein, Domain 1"/>
    <property type="match status" value="1"/>
</dbReference>
<evidence type="ECO:0000256" key="3">
    <source>
        <dbReference type="ARBA" id="ARBA00022729"/>
    </source>
</evidence>
<dbReference type="KEGG" id="gry:D7I44_10520"/>
<comment type="subcellular location">
    <subcellularLocation>
        <location evidence="1">Cell membrane</location>
        <topology evidence="1">Lipid-anchor</topology>
    </subcellularLocation>
</comment>
<dbReference type="Gene3D" id="3.40.190.10">
    <property type="entry name" value="Periplasmic binding protein-like II"/>
    <property type="match status" value="1"/>
</dbReference>
<dbReference type="EMBL" id="CP032624">
    <property type="protein sequence ID" value="AYG03927.1"/>
    <property type="molecule type" value="Genomic_DNA"/>
</dbReference>
<dbReference type="InterPro" id="IPR039424">
    <property type="entry name" value="SBP_5"/>
</dbReference>
<dbReference type="PIRSF" id="PIRSF002741">
    <property type="entry name" value="MppA"/>
    <property type="match status" value="1"/>
</dbReference>
<organism evidence="6 7">
    <name type="scientific">Gryllotalpicola protaetiae</name>
    <dbReference type="NCBI Taxonomy" id="2419771"/>
    <lineage>
        <taxon>Bacteria</taxon>
        <taxon>Bacillati</taxon>
        <taxon>Actinomycetota</taxon>
        <taxon>Actinomycetes</taxon>
        <taxon>Micrococcales</taxon>
        <taxon>Microbacteriaceae</taxon>
        <taxon>Gryllotalpicola</taxon>
    </lineage>
</organism>